<accession>A0A1S8TL90</accession>
<feature type="compositionally biased region" description="Acidic residues" evidence="1">
    <location>
        <begin position="88"/>
        <end position="100"/>
    </location>
</feature>
<evidence type="ECO:0000313" key="2">
    <source>
        <dbReference type="EMBL" id="OOM78369.1"/>
    </source>
</evidence>
<protein>
    <submittedName>
        <fullName evidence="2">Uncharacterized protein</fullName>
    </submittedName>
</protein>
<dbReference type="STRING" id="29367.CLPUN_19780"/>
<sequence>MYNRQIPPYPMWYQEPMGNTYDPMIEEEDEQDLAMLYPRLYHRVMPLVKYQGDQIELRYGTMYCPTKDELGNITDDIYDMIEKNMNVDEYDDEREEDENDNEHRGYYRNEEEQERQRPRRRRRFLRDLISILLLRDLHRRRRRRRRRRPHYGGDGY</sequence>
<dbReference type="Proteomes" id="UP000190890">
    <property type="component" value="Unassembled WGS sequence"/>
</dbReference>
<proteinExistence type="predicted"/>
<reference evidence="2 3" key="1">
    <citation type="submission" date="2016-05" db="EMBL/GenBank/DDBJ databases">
        <title>Microbial solvent formation.</title>
        <authorList>
            <person name="Poehlein A."/>
            <person name="Montoya Solano J.D."/>
            <person name="Flitsch S."/>
            <person name="Krabben P."/>
            <person name="Duerre P."/>
            <person name="Daniel R."/>
        </authorList>
    </citation>
    <scope>NUCLEOTIDE SEQUENCE [LARGE SCALE GENOMIC DNA]</scope>
    <source>
        <strain evidence="2 3">DSM 2619</strain>
    </source>
</reference>
<gene>
    <name evidence="2" type="ORF">CLPUN_19780</name>
</gene>
<feature type="region of interest" description="Disordered" evidence="1">
    <location>
        <begin position="87"/>
        <end position="119"/>
    </location>
</feature>
<evidence type="ECO:0000313" key="3">
    <source>
        <dbReference type="Proteomes" id="UP000190890"/>
    </source>
</evidence>
<name>A0A1S8TL90_9CLOT</name>
<dbReference type="EMBL" id="LZZM01000127">
    <property type="protein sequence ID" value="OOM78369.1"/>
    <property type="molecule type" value="Genomic_DNA"/>
</dbReference>
<dbReference type="RefSeq" id="WP_077847130.1">
    <property type="nucleotide sequence ID" value="NZ_LZZM01000127.1"/>
</dbReference>
<feature type="compositionally biased region" description="Basic and acidic residues" evidence="1">
    <location>
        <begin position="101"/>
        <end position="116"/>
    </location>
</feature>
<comment type="caution">
    <text evidence="2">The sequence shown here is derived from an EMBL/GenBank/DDBJ whole genome shotgun (WGS) entry which is preliminary data.</text>
</comment>
<keyword evidence="3" id="KW-1185">Reference proteome</keyword>
<dbReference type="OrthoDB" id="1956411at2"/>
<evidence type="ECO:0000256" key="1">
    <source>
        <dbReference type="SAM" id="MobiDB-lite"/>
    </source>
</evidence>
<organism evidence="2 3">
    <name type="scientific">Clostridium puniceum</name>
    <dbReference type="NCBI Taxonomy" id="29367"/>
    <lineage>
        <taxon>Bacteria</taxon>
        <taxon>Bacillati</taxon>
        <taxon>Bacillota</taxon>
        <taxon>Clostridia</taxon>
        <taxon>Eubacteriales</taxon>
        <taxon>Clostridiaceae</taxon>
        <taxon>Clostridium</taxon>
    </lineage>
</organism>
<dbReference type="AlphaFoldDB" id="A0A1S8TL90"/>